<name>A0A1I7XUU9_HETBA</name>
<proteinExistence type="predicted"/>
<dbReference type="WBParaSite" id="Hba_21258">
    <property type="protein sequence ID" value="Hba_21258"/>
    <property type="gene ID" value="Hba_21258"/>
</dbReference>
<protein>
    <submittedName>
        <fullName evidence="3">Collagen-like protein</fullName>
    </submittedName>
</protein>
<sequence>MIFNQAYGDTPKKVYALHTSYMKEDAFVEGSPTCSCQSSNGCPAGPPGQPGKPGLDGEPGAPGKPGAPGLAGIAPPVTIDPVRKRFNGNQMSDNLFVIINNGSIILSQERLDLRDLLDKLGCLENLDKQDLLGLQVQQPATYTQDAAVEQPRSPYRKWKWVL</sequence>
<reference evidence="3" key="1">
    <citation type="submission" date="2016-11" db="UniProtKB">
        <authorList>
            <consortium name="WormBaseParasite"/>
        </authorList>
    </citation>
    <scope>IDENTIFICATION</scope>
</reference>
<evidence type="ECO:0000256" key="1">
    <source>
        <dbReference type="SAM" id="MobiDB-lite"/>
    </source>
</evidence>
<accession>A0A1I7XUU9</accession>
<keyword evidence="2" id="KW-1185">Reference proteome</keyword>
<evidence type="ECO:0000313" key="3">
    <source>
        <dbReference type="WBParaSite" id="Hba_21258"/>
    </source>
</evidence>
<feature type="region of interest" description="Disordered" evidence="1">
    <location>
        <begin position="37"/>
        <end position="70"/>
    </location>
</feature>
<organism evidence="2 3">
    <name type="scientific">Heterorhabditis bacteriophora</name>
    <name type="common">Entomopathogenic nematode worm</name>
    <dbReference type="NCBI Taxonomy" id="37862"/>
    <lineage>
        <taxon>Eukaryota</taxon>
        <taxon>Metazoa</taxon>
        <taxon>Ecdysozoa</taxon>
        <taxon>Nematoda</taxon>
        <taxon>Chromadorea</taxon>
        <taxon>Rhabditida</taxon>
        <taxon>Rhabditina</taxon>
        <taxon>Rhabditomorpha</taxon>
        <taxon>Strongyloidea</taxon>
        <taxon>Heterorhabditidae</taxon>
        <taxon>Heterorhabditis</taxon>
    </lineage>
</organism>
<evidence type="ECO:0000313" key="2">
    <source>
        <dbReference type="Proteomes" id="UP000095283"/>
    </source>
</evidence>
<dbReference type="Gene3D" id="1.20.5.320">
    <property type="entry name" value="6-Phosphogluconate Dehydrogenase, domain 3"/>
    <property type="match status" value="1"/>
</dbReference>
<dbReference type="AlphaFoldDB" id="A0A1I7XUU9"/>
<dbReference type="Proteomes" id="UP000095283">
    <property type="component" value="Unplaced"/>
</dbReference>